<dbReference type="OrthoDB" id="412867at2759"/>
<proteinExistence type="predicted"/>
<dbReference type="EMBL" id="CAJJDN010000075">
    <property type="protein sequence ID" value="CAD8101450.1"/>
    <property type="molecule type" value="Genomic_DNA"/>
</dbReference>
<sequence length="357" mass="42129">METALNQRTHNILISIKENIQIKFEERIKEILSIITDIPFHFNTFFVKPIKIEQIEKCQSICFNNNDSLIATTVGKSIQIWNFQKGEIQQKGLPLVGHKSDVTTILFSRNQVESFISGGDLGENSIIMWSLQNNTWIQTVPIIQEIGGFRSMILNKKDNKLFTADSQGYIKLWKVDFINKLIEKEYEFPKPFGQVWEISLNDSETSLISCVEDHKIILWKKQSEKNWFIKQEIRLKSQPLRIKFLNDNYFICCTEHDGYLKEFKLKKELFVEKILNKIKLDQQNQDMPSFPIQQNRNIIFVKHNKFIHFLRKNEQGLIQRYQKISFQDMYISGALSNKKQILMIWSNGQYYLFKVGV</sequence>
<protein>
    <submittedName>
        <fullName evidence="1">Uncharacterized protein</fullName>
    </submittedName>
</protein>
<dbReference type="Proteomes" id="UP000692954">
    <property type="component" value="Unassembled WGS sequence"/>
</dbReference>
<organism evidence="1 2">
    <name type="scientific">Paramecium sonneborni</name>
    <dbReference type="NCBI Taxonomy" id="65129"/>
    <lineage>
        <taxon>Eukaryota</taxon>
        <taxon>Sar</taxon>
        <taxon>Alveolata</taxon>
        <taxon>Ciliophora</taxon>
        <taxon>Intramacronucleata</taxon>
        <taxon>Oligohymenophorea</taxon>
        <taxon>Peniculida</taxon>
        <taxon>Parameciidae</taxon>
        <taxon>Paramecium</taxon>
    </lineage>
</organism>
<name>A0A8S1PE39_9CILI</name>
<accession>A0A8S1PE39</accession>
<evidence type="ECO:0000313" key="1">
    <source>
        <dbReference type="EMBL" id="CAD8101450.1"/>
    </source>
</evidence>
<dbReference type="SMART" id="SM00320">
    <property type="entry name" value="WD40"/>
    <property type="match status" value="4"/>
</dbReference>
<dbReference type="AlphaFoldDB" id="A0A8S1PE39"/>
<comment type="caution">
    <text evidence="1">The sequence shown here is derived from an EMBL/GenBank/DDBJ whole genome shotgun (WGS) entry which is preliminary data.</text>
</comment>
<dbReference type="GO" id="GO:0097361">
    <property type="term" value="C:cytosolic [4Fe-4S] assembly targeting complex"/>
    <property type="evidence" value="ECO:0007669"/>
    <property type="project" value="TreeGrafter"/>
</dbReference>
<evidence type="ECO:0000313" key="2">
    <source>
        <dbReference type="Proteomes" id="UP000692954"/>
    </source>
</evidence>
<dbReference type="GO" id="GO:0016226">
    <property type="term" value="P:iron-sulfur cluster assembly"/>
    <property type="evidence" value="ECO:0007669"/>
    <property type="project" value="TreeGrafter"/>
</dbReference>
<dbReference type="PANTHER" id="PTHR19920:SF0">
    <property type="entry name" value="CYTOSOLIC IRON-SULFUR PROTEIN ASSEMBLY PROTEIN CIAO1-RELATED"/>
    <property type="match status" value="1"/>
</dbReference>
<gene>
    <name evidence="1" type="ORF">PSON_ATCC_30995.1.T0750280</name>
</gene>
<dbReference type="PANTHER" id="PTHR19920">
    <property type="entry name" value="WD40 PROTEIN CIAO1"/>
    <property type="match status" value="1"/>
</dbReference>
<dbReference type="InterPro" id="IPR001680">
    <property type="entry name" value="WD40_rpt"/>
</dbReference>
<reference evidence="1" key="1">
    <citation type="submission" date="2021-01" db="EMBL/GenBank/DDBJ databases">
        <authorList>
            <consortium name="Genoscope - CEA"/>
            <person name="William W."/>
        </authorList>
    </citation>
    <scope>NUCLEOTIDE SEQUENCE</scope>
</reference>
<keyword evidence="2" id="KW-1185">Reference proteome</keyword>